<name>A0ACC0VTY0_9STRA</name>
<sequence>MSIFLVDFLLVFNCLSVTSTSALVSETFRATCCSHTPNTLVSTTRFLRESGVLNEIENTVDAILARLVNTHLEPETKSRKVSHDATLEHRHFLYPRRQKIAQDLFGHEAIQRWIKNVNEAKATLPESEISVIPRLVWYFGNEELFKILEHAVTNPKYASFAKNLQAEQVYYWIKENKAPDKVFDLFGLGNPWSNILLNPKFLDYVTYFDKLSVKIQNSQPP</sequence>
<proteinExistence type="predicted"/>
<reference evidence="1 2" key="1">
    <citation type="journal article" date="2022" name="bioRxiv">
        <title>The genome of the oomycete Peronosclerospora sorghi, a cosmopolitan pathogen of maize and sorghum, is inflated with dispersed pseudogenes.</title>
        <authorList>
            <person name="Fletcher K."/>
            <person name="Martin F."/>
            <person name="Isakeit T."/>
            <person name="Cavanaugh K."/>
            <person name="Magill C."/>
            <person name="Michelmore R."/>
        </authorList>
    </citation>
    <scope>NUCLEOTIDE SEQUENCE [LARGE SCALE GENOMIC DNA]</scope>
    <source>
        <strain evidence="1">P6</strain>
    </source>
</reference>
<evidence type="ECO:0000313" key="1">
    <source>
        <dbReference type="EMBL" id="KAI9909795.1"/>
    </source>
</evidence>
<gene>
    <name evidence="1" type="ORF">PsorP6_010279</name>
</gene>
<protein>
    <submittedName>
        <fullName evidence="1">Uncharacterized protein</fullName>
    </submittedName>
</protein>
<dbReference type="Proteomes" id="UP001163321">
    <property type="component" value="Chromosome 6"/>
</dbReference>
<accession>A0ACC0VTY0</accession>
<evidence type="ECO:0000313" key="2">
    <source>
        <dbReference type="Proteomes" id="UP001163321"/>
    </source>
</evidence>
<dbReference type="EMBL" id="CM047585">
    <property type="protein sequence ID" value="KAI9909795.1"/>
    <property type="molecule type" value="Genomic_DNA"/>
</dbReference>
<comment type="caution">
    <text evidence="1">The sequence shown here is derived from an EMBL/GenBank/DDBJ whole genome shotgun (WGS) entry which is preliminary data.</text>
</comment>
<organism evidence="1 2">
    <name type="scientific">Peronosclerospora sorghi</name>
    <dbReference type="NCBI Taxonomy" id="230839"/>
    <lineage>
        <taxon>Eukaryota</taxon>
        <taxon>Sar</taxon>
        <taxon>Stramenopiles</taxon>
        <taxon>Oomycota</taxon>
        <taxon>Peronosporomycetes</taxon>
        <taxon>Peronosporales</taxon>
        <taxon>Peronosporaceae</taxon>
        <taxon>Peronosclerospora</taxon>
    </lineage>
</organism>
<keyword evidence="2" id="KW-1185">Reference proteome</keyword>